<dbReference type="EMBL" id="HF935572">
    <property type="protein sequence ID" value="CCX10874.1"/>
    <property type="molecule type" value="Genomic_DNA"/>
</dbReference>
<proteinExistence type="predicted"/>
<gene>
    <name evidence="2" type="ORF">PCON_10468</name>
</gene>
<name>U4LGL0_PYROM</name>
<keyword evidence="1" id="KW-0812">Transmembrane</keyword>
<dbReference type="AlphaFoldDB" id="U4LGL0"/>
<evidence type="ECO:0000313" key="2">
    <source>
        <dbReference type="EMBL" id="CCX10874.1"/>
    </source>
</evidence>
<dbReference type="Proteomes" id="UP000018144">
    <property type="component" value="Unassembled WGS sequence"/>
</dbReference>
<feature type="transmembrane region" description="Helical" evidence="1">
    <location>
        <begin position="39"/>
        <end position="58"/>
    </location>
</feature>
<sequence length="62" mass="6496">MQIPDSSSCPTVRSSSSLCRVCVLRIPHRLSYAVSQHDGGFLVAAVLVGLPGIIGTLTRGSK</sequence>
<evidence type="ECO:0000256" key="1">
    <source>
        <dbReference type="SAM" id="Phobius"/>
    </source>
</evidence>
<organism evidence="2 3">
    <name type="scientific">Pyronema omphalodes (strain CBS 100304)</name>
    <name type="common">Pyronema confluens</name>
    <dbReference type="NCBI Taxonomy" id="1076935"/>
    <lineage>
        <taxon>Eukaryota</taxon>
        <taxon>Fungi</taxon>
        <taxon>Dikarya</taxon>
        <taxon>Ascomycota</taxon>
        <taxon>Pezizomycotina</taxon>
        <taxon>Pezizomycetes</taxon>
        <taxon>Pezizales</taxon>
        <taxon>Pyronemataceae</taxon>
        <taxon>Pyronema</taxon>
    </lineage>
</organism>
<keyword evidence="3" id="KW-1185">Reference proteome</keyword>
<protein>
    <submittedName>
        <fullName evidence="2">Uncharacterized protein</fullName>
    </submittedName>
</protein>
<evidence type="ECO:0000313" key="3">
    <source>
        <dbReference type="Proteomes" id="UP000018144"/>
    </source>
</evidence>
<reference evidence="2 3" key="1">
    <citation type="journal article" date="2013" name="PLoS Genet.">
        <title>The genome and development-dependent transcriptomes of Pyronema confluens: a window into fungal evolution.</title>
        <authorList>
            <person name="Traeger S."/>
            <person name="Altegoer F."/>
            <person name="Freitag M."/>
            <person name="Gabaldon T."/>
            <person name="Kempken F."/>
            <person name="Kumar A."/>
            <person name="Marcet-Houben M."/>
            <person name="Poggeler S."/>
            <person name="Stajich J.E."/>
            <person name="Nowrousian M."/>
        </authorList>
    </citation>
    <scope>NUCLEOTIDE SEQUENCE [LARGE SCALE GENOMIC DNA]</scope>
    <source>
        <strain evidence="3">CBS 100304</strain>
        <tissue evidence="2">Vegetative mycelium</tissue>
    </source>
</reference>
<accession>U4LGL0</accession>
<keyword evidence="1" id="KW-1133">Transmembrane helix</keyword>
<keyword evidence="1" id="KW-0472">Membrane</keyword>